<feature type="repeat" description="ANK" evidence="3">
    <location>
        <begin position="312"/>
        <end position="348"/>
    </location>
</feature>
<dbReference type="InterPro" id="IPR036770">
    <property type="entry name" value="Ankyrin_rpt-contain_sf"/>
</dbReference>
<dbReference type="PROSITE" id="PS50297">
    <property type="entry name" value="ANK_REP_REGION"/>
    <property type="match status" value="4"/>
</dbReference>
<evidence type="ECO:0000313" key="4">
    <source>
        <dbReference type="EMBL" id="KAL3390561.1"/>
    </source>
</evidence>
<comment type="caution">
    <text evidence="4">The sequence shown here is derived from an EMBL/GenBank/DDBJ whole genome shotgun (WGS) entry which is preliminary data.</text>
</comment>
<protein>
    <submittedName>
        <fullName evidence="4">Uncharacterized protein</fullName>
    </submittedName>
</protein>
<dbReference type="SMART" id="SM00248">
    <property type="entry name" value="ANK"/>
    <property type="match status" value="7"/>
</dbReference>
<dbReference type="Pfam" id="PF12796">
    <property type="entry name" value="Ank_2"/>
    <property type="match status" value="3"/>
</dbReference>
<keyword evidence="5" id="KW-1185">Reference proteome</keyword>
<dbReference type="Proteomes" id="UP001627154">
    <property type="component" value="Unassembled WGS sequence"/>
</dbReference>
<dbReference type="PRINTS" id="PR01415">
    <property type="entry name" value="ANKYRIN"/>
</dbReference>
<feature type="repeat" description="ANK" evidence="3">
    <location>
        <begin position="389"/>
        <end position="417"/>
    </location>
</feature>
<evidence type="ECO:0000256" key="3">
    <source>
        <dbReference type="PROSITE-ProRule" id="PRU00023"/>
    </source>
</evidence>
<keyword evidence="2 3" id="KW-0040">ANK repeat</keyword>
<dbReference type="PROSITE" id="PS50088">
    <property type="entry name" value="ANK_REPEAT"/>
    <property type="match status" value="4"/>
</dbReference>
<gene>
    <name evidence="4" type="ORF">TKK_014708</name>
</gene>
<keyword evidence="1" id="KW-0677">Repeat</keyword>
<dbReference type="PANTHER" id="PTHR24173:SF74">
    <property type="entry name" value="ANKYRIN REPEAT DOMAIN-CONTAINING PROTEIN 16"/>
    <property type="match status" value="1"/>
</dbReference>
<evidence type="ECO:0000256" key="2">
    <source>
        <dbReference type="ARBA" id="ARBA00023043"/>
    </source>
</evidence>
<feature type="repeat" description="ANK" evidence="3">
    <location>
        <begin position="236"/>
        <end position="269"/>
    </location>
</feature>
<dbReference type="PANTHER" id="PTHR24173">
    <property type="entry name" value="ANKYRIN REPEAT CONTAINING"/>
    <property type="match status" value="1"/>
</dbReference>
<accession>A0ABD2WCB9</accession>
<feature type="repeat" description="ANK" evidence="3">
    <location>
        <begin position="162"/>
        <end position="194"/>
    </location>
</feature>
<name>A0ABD2WCB9_9HYME</name>
<reference evidence="4 5" key="1">
    <citation type="journal article" date="2024" name="bioRxiv">
        <title>A reference genome for Trichogramma kaykai: A tiny desert-dwelling parasitoid wasp with competing sex-ratio distorters.</title>
        <authorList>
            <person name="Culotta J."/>
            <person name="Lindsey A.R."/>
        </authorList>
    </citation>
    <scope>NUCLEOTIDE SEQUENCE [LARGE SCALE GENOMIC DNA]</scope>
    <source>
        <strain evidence="4 5">KSX58</strain>
    </source>
</reference>
<dbReference type="Gene3D" id="1.25.40.20">
    <property type="entry name" value="Ankyrin repeat-containing domain"/>
    <property type="match status" value="3"/>
</dbReference>
<dbReference type="AlphaFoldDB" id="A0ABD2WCB9"/>
<proteinExistence type="predicted"/>
<evidence type="ECO:0000256" key="1">
    <source>
        <dbReference type="ARBA" id="ARBA00022737"/>
    </source>
</evidence>
<evidence type="ECO:0000313" key="5">
    <source>
        <dbReference type="Proteomes" id="UP001627154"/>
    </source>
</evidence>
<dbReference type="InterPro" id="IPR002110">
    <property type="entry name" value="Ankyrin_rpt"/>
</dbReference>
<sequence length="473" mass="54312">MTNFHHDEFYVNFDIDTHDKDDFDDNDSELAEVLSDEEKLEKLKSLREKIDWKVNKDLRRFIHQIRPLLENWKCPLSDLRDIFRPEEIDQLVTQIVRHPWLINNEKRPGKRFIDFLIETGYKDRPKVDEDGKTESPIRTTPVHWIVNKKIDQLVQVNAQDKLGNTPLHLALNSGNKNMAEWLLSRGANLKLANEEELTPFHIMCKKSINHDIMEKWRTQVNNEISQWVEVNAQDQLGNTPLHYALNASCDTNFIELLLRNGANVNLANKQGLTPLHFTCQYLIQDSLRQLEIFFKVKNEFDQLVDFNAQDEFGNTPLHLALKSANLYENKTAIERLLKNGADANLGNEEGSTPLHIICSRKSYDDLVKLFFEVNDEIKQAIKVDARDKKGRTPLQLAVANLLPIVVVVLLHHGADLSSFIFPAESCFAEVLKRIPAEKICIFESRVASGALGVVEKLEKGGYELDRSDALTRS</sequence>
<dbReference type="SUPFAM" id="SSF48403">
    <property type="entry name" value="Ankyrin repeat"/>
    <property type="match status" value="1"/>
</dbReference>
<organism evidence="4 5">
    <name type="scientific">Trichogramma kaykai</name>
    <dbReference type="NCBI Taxonomy" id="54128"/>
    <lineage>
        <taxon>Eukaryota</taxon>
        <taxon>Metazoa</taxon>
        <taxon>Ecdysozoa</taxon>
        <taxon>Arthropoda</taxon>
        <taxon>Hexapoda</taxon>
        <taxon>Insecta</taxon>
        <taxon>Pterygota</taxon>
        <taxon>Neoptera</taxon>
        <taxon>Endopterygota</taxon>
        <taxon>Hymenoptera</taxon>
        <taxon>Apocrita</taxon>
        <taxon>Proctotrupomorpha</taxon>
        <taxon>Chalcidoidea</taxon>
        <taxon>Trichogrammatidae</taxon>
        <taxon>Trichogramma</taxon>
    </lineage>
</organism>
<dbReference type="EMBL" id="JBJJXI010000117">
    <property type="protein sequence ID" value="KAL3390561.1"/>
    <property type="molecule type" value="Genomic_DNA"/>
</dbReference>